<comment type="caution">
    <text evidence="2">The sequence shown here is derived from an EMBL/GenBank/DDBJ whole genome shotgun (WGS) entry which is preliminary data.</text>
</comment>
<feature type="compositionally biased region" description="Low complexity" evidence="1">
    <location>
        <begin position="21"/>
        <end position="34"/>
    </location>
</feature>
<feature type="region of interest" description="Disordered" evidence="1">
    <location>
        <begin position="391"/>
        <end position="414"/>
    </location>
</feature>
<feature type="compositionally biased region" description="Polar residues" evidence="1">
    <location>
        <begin position="548"/>
        <end position="569"/>
    </location>
</feature>
<name>A0A9N9FVN5_9GLOM</name>
<evidence type="ECO:0000313" key="3">
    <source>
        <dbReference type="Proteomes" id="UP000789706"/>
    </source>
</evidence>
<feature type="region of interest" description="Disordered" evidence="1">
    <location>
        <begin position="633"/>
        <end position="775"/>
    </location>
</feature>
<feature type="compositionally biased region" description="Basic and acidic residues" evidence="1">
    <location>
        <begin position="222"/>
        <end position="234"/>
    </location>
</feature>
<dbReference type="EMBL" id="CAJVPK010001019">
    <property type="protein sequence ID" value="CAG8565810.1"/>
    <property type="molecule type" value="Genomic_DNA"/>
</dbReference>
<feature type="compositionally biased region" description="Low complexity" evidence="1">
    <location>
        <begin position="236"/>
        <end position="252"/>
    </location>
</feature>
<feature type="compositionally biased region" description="Polar residues" evidence="1">
    <location>
        <begin position="123"/>
        <end position="153"/>
    </location>
</feature>
<dbReference type="OrthoDB" id="2443517at2759"/>
<feature type="compositionally biased region" description="Low complexity" evidence="1">
    <location>
        <begin position="497"/>
        <end position="514"/>
    </location>
</feature>
<feature type="compositionally biased region" description="Polar residues" evidence="1">
    <location>
        <begin position="59"/>
        <end position="79"/>
    </location>
</feature>
<feature type="compositionally biased region" description="Polar residues" evidence="1">
    <location>
        <begin position="913"/>
        <end position="925"/>
    </location>
</feature>
<feature type="compositionally biased region" description="Polar residues" evidence="1">
    <location>
        <begin position="523"/>
        <end position="541"/>
    </location>
</feature>
<keyword evidence="3" id="KW-1185">Reference proteome</keyword>
<accession>A0A9N9FVN5</accession>
<dbReference type="Proteomes" id="UP000789706">
    <property type="component" value="Unassembled WGS sequence"/>
</dbReference>
<feature type="compositionally biased region" description="Low complexity" evidence="1">
    <location>
        <begin position="842"/>
        <end position="865"/>
    </location>
</feature>
<feature type="compositionally biased region" description="Low complexity" evidence="1">
    <location>
        <begin position="674"/>
        <end position="692"/>
    </location>
</feature>
<gene>
    <name evidence="2" type="ORF">DEBURN_LOCUS7820</name>
</gene>
<sequence>MRELLLVRKLEEEKALKNGQPLKPSPTSNSSKPNDPMQSEIQSQSDQTNDSIDTEESIHTQQPTLSDSVDTERSINIQKENLIDSREINTQQLTDSTDTDTEKSIEDPSQVTDNNILKEIPITTENTPNIGNSEEQQKFVPTSDENSSLSEGTLTDIKTVVDPSKSIDKTDTKERSELLIRRDSLRVFFAKKKHQPSNQSDIIDNLELDDDTHQIQSIESSNHPDKIPEERETIDSNDSTSSNIITSSSRSTQESIELSPDEKRQRAAANRVAQRKELKNLKRQKKLQQNDDQDVIIMAPAKKSTDVVSDDTPTVVVGSIGSEEKIVEKLRKRRSKTSESDPNVSDGSIDLDILIAENSDLDSTKMPLEDDGEDSDDDDFWKIDPVELERHLTPSTTPLRRLSPDPQSPNMNSISPHRTFGVIAEEDENFSDTLLEVDGQEVDDILSSKIGSLNIEDGEENMGMMLDIPMLKASSPFSSQSDGKPGTPVGTFKTGYSSHFSPSPLSPTSSRASSLGDPDEYETMSNGSFTSVRSTSSTKSGASGIRRPSTTTGLRTPSRAGSHTPSRMVTPTRIEHNSNSSTTTPFRSRSTSVVSNSSTEESTTSSRGTTSPSRIASPTYRMTMHNVAQAISENNNHQRPPSRISNGSADEVLNRSTSNNGSSPGVRSLSRAGSVATPKSSSIASSTQSRIRNSMPPGSINSKKVGTPARSLSQLQQPSTGLVRSSSRAGLVKSPVPPTPTSPPNSRSLSRLGTSQKASTIKKNRPNSIAVGNKYSNDQSLYDKADTKMVPVDSSGIRSPPGVRSINQYLGSRHSSDSLSSHDEYLIFTPPESPTGASETDSLTSLASSVSYGSSPGRGSSPVPSHNLSMTSPSRIASKQNKRTSMISPPTPSSGGSKLPTTKAIPPSKFASPGNNSTSRQSIHQPTGLRPPSQIGFRKTK</sequence>
<feature type="region of interest" description="Disordered" evidence="1">
    <location>
        <begin position="473"/>
        <end position="618"/>
    </location>
</feature>
<feature type="compositionally biased region" description="Polar residues" evidence="1">
    <location>
        <begin position="699"/>
        <end position="728"/>
    </location>
</feature>
<feature type="compositionally biased region" description="Low complexity" evidence="1">
    <location>
        <begin position="577"/>
        <end position="614"/>
    </location>
</feature>
<protein>
    <submittedName>
        <fullName evidence="2">8541_t:CDS:1</fullName>
    </submittedName>
</protein>
<evidence type="ECO:0000256" key="1">
    <source>
        <dbReference type="SAM" id="MobiDB-lite"/>
    </source>
</evidence>
<feature type="compositionally biased region" description="Polar residues" evidence="1">
    <location>
        <begin position="36"/>
        <end position="51"/>
    </location>
</feature>
<dbReference type="AlphaFoldDB" id="A0A9N9FVN5"/>
<feature type="region of interest" description="Disordered" evidence="1">
    <location>
        <begin position="331"/>
        <end position="351"/>
    </location>
</feature>
<feature type="region of interest" description="Disordered" evidence="1">
    <location>
        <begin position="217"/>
        <end position="270"/>
    </location>
</feature>
<feature type="region of interest" description="Disordered" evidence="1">
    <location>
        <begin position="825"/>
        <end position="941"/>
    </location>
</feature>
<reference evidence="2" key="1">
    <citation type="submission" date="2021-06" db="EMBL/GenBank/DDBJ databases">
        <authorList>
            <person name="Kallberg Y."/>
            <person name="Tangrot J."/>
            <person name="Rosling A."/>
        </authorList>
    </citation>
    <scope>NUCLEOTIDE SEQUENCE</scope>
    <source>
        <strain evidence="2">AZ414A</strain>
    </source>
</reference>
<feature type="compositionally biased region" description="Polar residues" evidence="1">
    <location>
        <begin position="866"/>
        <end position="900"/>
    </location>
</feature>
<evidence type="ECO:0000313" key="2">
    <source>
        <dbReference type="EMBL" id="CAG8565810.1"/>
    </source>
</evidence>
<feature type="compositionally biased region" description="Polar residues" evidence="1">
    <location>
        <begin position="633"/>
        <end position="665"/>
    </location>
</feature>
<proteinExistence type="predicted"/>
<feature type="region of interest" description="Disordered" evidence="1">
    <location>
        <begin position="12"/>
        <end position="155"/>
    </location>
</feature>
<organism evidence="2 3">
    <name type="scientific">Diversispora eburnea</name>
    <dbReference type="NCBI Taxonomy" id="1213867"/>
    <lineage>
        <taxon>Eukaryota</taxon>
        <taxon>Fungi</taxon>
        <taxon>Fungi incertae sedis</taxon>
        <taxon>Mucoromycota</taxon>
        <taxon>Glomeromycotina</taxon>
        <taxon>Glomeromycetes</taxon>
        <taxon>Diversisporales</taxon>
        <taxon>Diversisporaceae</taxon>
        <taxon>Diversispora</taxon>
    </lineage>
</organism>